<proteinExistence type="predicted"/>
<dbReference type="AlphaFoldDB" id="A0A2L0EP32"/>
<evidence type="ECO:0000313" key="2">
    <source>
        <dbReference type="Proteomes" id="UP000238348"/>
    </source>
</evidence>
<dbReference type="InterPro" id="IPR043504">
    <property type="entry name" value="Peptidase_S1_PA_chymotrypsin"/>
</dbReference>
<reference evidence="1 2" key="1">
    <citation type="submission" date="2015-09" db="EMBL/GenBank/DDBJ databases">
        <title>Sorangium comparison.</title>
        <authorList>
            <person name="Zaburannyi N."/>
            <person name="Bunk B."/>
            <person name="Overmann J."/>
            <person name="Mueller R."/>
        </authorList>
    </citation>
    <scope>NUCLEOTIDE SEQUENCE [LARGE SCALE GENOMIC DNA]</scope>
    <source>
        <strain evidence="1 2">So ce26</strain>
    </source>
</reference>
<dbReference type="EMBL" id="CP012673">
    <property type="protein sequence ID" value="AUX41012.1"/>
    <property type="molecule type" value="Genomic_DNA"/>
</dbReference>
<accession>A0A2L0EP32</accession>
<evidence type="ECO:0008006" key="3">
    <source>
        <dbReference type="Google" id="ProtNLM"/>
    </source>
</evidence>
<dbReference type="InterPro" id="IPR009003">
    <property type="entry name" value="Peptidase_S1_PA"/>
</dbReference>
<dbReference type="SUPFAM" id="SSF50494">
    <property type="entry name" value="Trypsin-like serine proteases"/>
    <property type="match status" value="1"/>
</dbReference>
<gene>
    <name evidence="1" type="ORF">SOCE26_024160</name>
</gene>
<protein>
    <recommendedName>
        <fullName evidence="3">Serine protease</fullName>
    </recommendedName>
</protein>
<name>A0A2L0EP32_SORCE</name>
<evidence type="ECO:0000313" key="1">
    <source>
        <dbReference type="EMBL" id="AUX41012.1"/>
    </source>
</evidence>
<organism evidence="1 2">
    <name type="scientific">Sorangium cellulosum</name>
    <name type="common">Polyangium cellulosum</name>
    <dbReference type="NCBI Taxonomy" id="56"/>
    <lineage>
        <taxon>Bacteria</taxon>
        <taxon>Pseudomonadati</taxon>
        <taxon>Myxococcota</taxon>
        <taxon>Polyangia</taxon>
        <taxon>Polyangiales</taxon>
        <taxon>Polyangiaceae</taxon>
        <taxon>Sorangium</taxon>
    </lineage>
</organism>
<sequence length="86" mass="9193">MFLCSRIIERCAAKVLSYQVDTSPGQSGSPNCLRRGAQGFVAAGIHTRGPDDQSCRLTMGVRITREIADRLTSLIQAVEGGPPMDG</sequence>
<dbReference type="Proteomes" id="UP000238348">
    <property type="component" value="Chromosome"/>
</dbReference>
<dbReference type="Gene3D" id="2.40.10.10">
    <property type="entry name" value="Trypsin-like serine proteases"/>
    <property type="match status" value="1"/>
</dbReference>